<dbReference type="InterPro" id="IPR009081">
    <property type="entry name" value="PP-bd_ACP"/>
</dbReference>
<evidence type="ECO:0000313" key="5">
    <source>
        <dbReference type="Proteomes" id="UP001629113"/>
    </source>
</evidence>
<evidence type="ECO:0000256" key="2">
    <source>
        <dbReference type="ARBA" id="ARBA00022553"/>
    </source>
</evidence>
<dbReference type="PROSITE" id="PS50075">
    <property type="entry name" value="CARRIER"/>
    <property type="match status" value="1"/>
</dbReference>
<dbReference type="Proteomes" id="UP001629113">
    <property type="component" value="Unassembled WGS sequence"/>
</dbReference>
<accession>A0ABR4PE43</accession>
<sequence>MYKHGARHIVFLTRSGASKTEKELQEFIDMGLKADAIKCDITSASDVSNAIQDLIQRGCQIKGLIQAAMVLEDGIFETMPFSQWNRTFQPKAAGTLNLHNALPKNMNFFIMLSSIVAIIGNAGQANYCAGNTYQDAFAKYRRNQGLAATTINVGIVSDSAHFIAENDISSYIEKYGHLASLLTTRSELEIALRAVMQGKTADGGEVPAQIVLGLSANISRDGAMADSWTKDRKFDHRITVDASSNSASAEIDTKTCLKQATSFQEALKVVETFLKGQVALDIGAAVNDVDIEKPLYDYGVDSLRAVVLRNKTFRDVGAEISVFEILSPTPIAILALRLVHRSDAVTSEIVKQAAAELS</sequence>
<proteinExistence type="predicted"/>
<dbReference type="InterPro" id="IPR020806">
    <property type="entry name" value="PKS_PP-bd"/>
</dbReference>
<dbReference type="InterPro" id="IPR057326">
    <property type="entry name" value="KR_dom"/>
</dbReference>
<name>A0ABR4PE43_9HELO</name>
<dbReference type="EMBL" id="JBFCZG010000005">
    <property type="protein sequence ID" value="KAL3421600.1"/>
    <property type="molecule type" value="Genomic_DNA"/>
</dbReference>
<dbReference type="Pfam" id="PF00550">
    <property type="entry name" value="PP-binding"/>
    <property type="match status" value="1"/>
</dbReference>
<dbReference type="SUPFAM" id="SSF47336">
    <property type="entry name" value="ACP-like"/>
    <property type="match status" value="1"/>
</dbReference>
<evidence type="ECO:0000256" key="1">
    <source>
        <dbReference type="ARBA" id="ARBA00022450"/>
    </source>
</evidence>
<feature type="domain" description="Carrier" evidence="3">
    <location>
        <begin position="264"/>
        <end position="342"/>
    </location>
</feature>
<dbReference type="Gene3D" id="3.40.50.720">
    <property type="entry name" value="NAD(P)-binding Rossmann-like Domain"/>
    <property type="match status" value="1"/>
</dbReference>
<dbReference type="InterPro" id="IPR050091">
    <property type="entry name" value="PKS_NRPS_Biosynth_Enz"/>
</dbReference>
<reference evidence="4 5" key="1">
    <citation type="submission" date="2024-06" db="EMBL/GenBank/DDBJ databases">
        <title>Complete genome of Phlyctema vagabunda strain 19-DSS-EL-015.</title>
        <authorList>
            <person name="Fiorenzani C."/>
        </authorList>
    </citation>
    <scope>NUCLEOTIDE SEQUENCE [LARGE SCALE GENOMIC DNA]</scope>
    <source>
        <strain evidence="4 5">19-DSS-EL-015</strain>
    </source>
</reference>
<protein>
    <submittedName>
        <fullName evidence="4">PKSN polyketide synthase for alternapyrone biosynthesis protein</fullName>
    </submittedName>
</protein>
<dbReference type="Pfam" id="PF08659">
    <property type="entry name" value="KR"/>
    <property type="match status" value="1"/>
</dbReference>
<dbReference type="InterPro" id="IPR036291">
    <property type="entry name" value="NAD(P)-bd_dom_sf"/>
</dbReference>
<keyword evidence="5" id="KW-1185">Reference proteome</keyword>
<dbReference type="SMART" id="SM00822">
    <property type="entry name" value="PKS_KR"/>
    <property type="match status" value="1"/>
</dbReference>
<dbReference type="PANTHER" id="PTHR43775">
    <property type="entry name" value="FATTY ACID SYNTHASE"/>
    <property type="match status" value="1"/>
</dbReference>
<dbReference type="PANTHER" id="PTHR43775:SF29">
    <property type="entry name" value="ASPERFURANONE POLYKETIDE SYNTHASE AFOG-RELATED"/>
    <property type="match status" value="1"/>
</dbReference>
<gene>
    <name evidence="4" type="ORF">PVAG01_05756</name>
</gene>
<keyword evidence="2" id="KW-0597">Phosphoprotein</keyword>
<organism evidence="4 5">
    <name type="scientific">Phlyctema vagabunda</name>
    <dbReference type="NCBI Taxonomy" id="108571"/>
    <lineage>
        <taxon>Eukaryota</taxon>
        <taxon>Fungi</taxon>
        <taxon>Dikarya</taxon>
        <taxon>Ascomycota</taxon>
        <taxon>Pezizomycotina</taxon>
        <taxon>Leotiomycetes</taxon>
        <taxon>Helotiales</taxon>
        <taxon>Dermateaceae</taxon>
        <taxon>Phlyctema</taxon>
    </lineage>
</organism>
<dbReference type="InterPro" id="IPR036736">
    <property type="entry name" value="ACP-like_sf"/>
</dbReference>
<dbReference type="InterPro" id="IPR013968">
    <property type="entry name" value="PKS_KR"/>
</dbReference>
<keyword evidence="1" id="KW-0596">Phosphopantetheine</keyword>
<evidence type="ECO:0000259" key="3">
    <source>
        <dbReference type="PROSITE" id="PS50075"/>
    </source>
</evidence>
<dbReference type="Gene3D" id="1.10.1200.10">
    <property type="entry name" value="ACP-like"/>
    <property type="match status" value="1"/>
</dbReference>
<evidence type="ECO:0000313" key="4">
    <source>
        <dbReference type="EMBL" id="KAL3421600.1"/>
    </source>
</evidence>
<comment type="caution">
    <text evidence="4">The sequence shown here is derived from an EMBL/GenBank/DDBJ whole genome shotgun (WGS) entry which is preliminary data.</text>
</comment>
<dbReference type="SUPFAM" id="SSF51735">
    <property type="entry name" value="NAD(P)-binding Rossmann-fold domains"/>
    <property type="match status" value="1"/>
</dbReference>
<dbReference type="SMART" id="SM00823">
    <property type="entry name" value="PKS_PP"/>
    <property type="match status" value="1"/>
</dbReference>